<dbReference type="EMBL" id="CAUYUJ010002869">
    <property type="protein sequence ID" value="CAK0802740.1"/>
    <property type="molecule type" value="Genomic_DNA"/>
</dbReference>
<gene>
    <name evidence="1" type="ORF">PCOR1329_LOCUS10142</name>
</gene>
<name>A0ABN9QCU6_9DINO</name>
<comment type="caution">
    <text evidence="1">The sequence shown here is derived from an EMBL/GenBank/DDBJ whole genome shotgun (WGS) entry which is preliminary data.</text>
</comment>
<protein>
    <submittedName>
        <fullName evidence="1">Uncharacterized protein</fullName>
    </submittedName>
</protein>
<proteinExistence type="predicted"/>
<organism evidence="1 2">
    <name type="scientific">Prorocentrum cordatum</name>
    <dbReference type="NCBI Taxonomy" id="2364126"/>
    <lineage>
        <taxon>Eukaryota</taxon>
        <taxon>Sar</taxon>
        <taxon>Alveolata</taxon>
        <taxon>Dinophyceae</taxon>
        <taxon>Prorocentrales</taxon>
        <taxon>Prorocentraceae</taxon>
        <taxon>Prorocentrum</taxon>
    </lineage>
</organism>
<accession>A0ABN9QCU6</accession>
<sequence length="205" mass="22147">MALADICSRCADPAETDLVVQWAAGREARDGTVIMKEVFRCRPCERLRARHRFRKAKNSCGDDILKLMFSEAMVQLPPPLARALDNPDAIASPMAPLPQPPGPAPAPEVEAAPAVEMEVNGPDRQVLFGRVVESMHAGAIPDILKPPEDPRGAWVGLAGACHYLGLEDPVDAVALGEALDKLPKTCCPVQDRQLHFLSLFAVSLQ</sequence>
<evidence type="ECO:0000313" key="2">
    <source>
        <dbReference type="Proteomes" id="UP001189429"/>
    </source>
</evidence>
<reference evidence="1" key="1">
    <citation type="submission" date="2023-10" db="EMBL/GenBank/DDBJ databases">
        <authorList>
            <person name="Chen Y."/>
            <person name="Shah S."/>
            <person name="Dougan E. K."/>
            <person name="Thang M."/>
            <person name="Chan C."/>
        </authorList>
    </citation>
    <scope>NUCLEOTIDE SEQUENCE [LARGE SCALE GENOMIC DNA]</scope>
</reference>
<keyword evidence="2" id="KW-1185">Reference proteome</keyword>
<evidence type="ECO:0000313" key="1">
    <source>
        <dbReference type="EMBL" id="CAK0802740.1"/>
    </source>
</evidence>
<dbReference type="Proteomes" id="UP001189429">
    <property type="component" value="Unassembled WGS sequence"/>
</dbReference>